<keyword evidence="3 6" id="KW-0732">Signal</keyword>
<dbReference type="PANTHER" id="PTHR35936:SF19">
    <property type="entry name" value="AMINO-ACID-BINDING PROTEIN YXEM-RELATED"/>
    <property type="match status" value="1"/>
</dbReference>
<feature type="domain" description="Ionotropic glutamate receptor C-terminal" evidence="8">
    <location>
        <begin position="66"/>
        <end position="301"/>
    </location>
</feature>
<gene>
    <name evidence="9" type="ORF">ISU07_22475</name>
</gene>
<evidence type="ECO:0000256" key="2">
    <source>
        <dbReference type="ARBA" id="ARBA00010333"/>
    </source>
</evidence>
<dbReference type="PROSITE" id="PS01039">
    <property type="entry name" value="SBP_BACTERIAL_3"/>
    <property type="match status" value="1"/>
</dbReference>
<comment type="caution">
    <text evidence="9">The sequence shown here is derived from an EMBL/GenBank/DDBJ whole genome shotgun (WGS) entry which is preliminary data.</text>
</comment>
<reference evidence="9" key="1">
    <citation type="submission" date="2020-11" db="EMBL/GenBank/DDBJ databases">
        <title>Nocardioides sp. nov., isolated from Soil of Cynanchum wilfordii Hemsley rhizosphere.</title>
        <authorList>
            <person name="Lee J.-S."/>
            <person name="Suh M.K."/>
            <person name="Kim J.-S."/>
        </authorList>
    </citation>
    <scope>NUCLEOTIDE SEQUENCE</scope>
    <source>
        <strain evidence="9">KCTC 19275</strain>
    </source>
</reference>
<dbReference type="SMART" id="SM00079">
    <property type="entry name" value="PBPe"/>
    <property type="match status" value="1"/>
</dbReference>
<evidence type="ECO:0000256" key="1">
    <source>
        <dbReference type="ARBA" id="ARBA00004196"/>
    </source>
</evidence>
<comment type="subcellular location">
    <subcellularLocation>
        <location evidence="1">Cell envelope</location>
    </subcellularLocation>
</comment>
<dbReference type="RefSeq" id="WP_194709093.1">
    <property type="nucleotide sequence ID" value="NZ_JADKPN010000020.1"/>
</dbReference>
<dbReference type="Pfam" id="PF00497">
    <property type="entry name" value="SBP_bac_3"/>
    <property type="match status" value="1"/>
</dbReference>
<accession>A0A930VL62</accession>
<dbReference type="SUPFAM" id="SSF53850">
    <property type="entry name" value="Periplasmic binding protein-like II"/>
    <property type="match status" value="1"/>
</dbReference>
<dbReference type="GO" id="GO:0016020">
    <property type="term" value="C:membrane"/>
    <property type="evidence" value="ECO:0007669"/>
    <property type="project" value="InterPro"/>
</dbReference>
<comment type="similarity">
    <text evidence="2 4">Belongs to the bacterial solute-binding protein 3 family.</text>
</comment>
<feature type="signal peptide" evidence="6">
    <location>
        <begin position="1"/>
        <end position="22"/>
    </location>
</feature>
<evidence type="ECO:0000256" key="6">
    <source>
        <dbReference type="SAM" id="SignalP"/>
    </source>
</evidence>
<feature type="domain" description="Solute-binding protein family 3/N-terminal" evidence="7">
    <location>
        <begin position="66"/>
        <end position="302"/>
    </location>
</feature>
<evidence type="ECO:0000313" key="9">
    <source>
        <dbReference type="EMBL" id="MBF4765910.1"/>
    </source>
</evidence>
<evidence type="ECO:0000256" key="3">
    <source>
        <dbReference type="ARBA" id="ARBA00022729"/>
    </source>
</evidence>
<evidence type="ECO:0000256" key="4">
    <source>
        <dbReference type="RuleBase" id="RU003744"/>
    </source>
</evidence>
<dbReference type="EMBL" id="JADKPN010000020">
    <property type="protein sequence ID" value="MBF4765910.1"/>
    <property type="molecule type" value="Genomic_DNA"/>
</dbReference>
<sequence>MRIRTLPVVALLALLAPLTACGGDGSSAADPGSGGGGETTSQAAGNDTVCAGETTDLLKQVCDSGKLTVSTDPAYPPQSSLNEQTGEYEGFDIDVATEIAKRLGVDVAWETPAWDVITAGSWNGRWDTTVGSMTPTNDRQKVLYFTEPYNYTPAVVVVPADDDSVTDLTTDLDGKKIGVCGGCTYDQYLQKTLAIKGYTFDFVIDDAEISGYDTDTTALQDLANGRLDAVITSSTTAQGYIDAGNPVKIVGDPVFYEPLSVGFDKSSDPSSESLYEAVNGIVKDMHADGTLTALSEKWYDGQDLTTQQ</sequence>
<dbReference type="InterPro" id="IPR001638">
    <property type="entry name" value="Solute-binding_3/MltF_N"/>
</dbReference>
<dbReference type="AlphaFoldDB" id="A0A930VL62"/>
<dbReference type="PANTHER" id="PTHR35936">
    <property type="entry name" value="MEMBRANE-BOUND LYTIC MUREIN TRANSGLYCOSYLASE F"/>
    <property type="match status" value="1"/>
</dbReference>
<evidence type="ECO:0000256" key="5">
    <source>
        <dbReference type="SAM" id="MobiDB-lite"/>
    </source>
</evidence>
<dbReference type="GO" id="GO:0030313">
    <property type="term" value="C:cell envelope"/>
    <property type="evidence" value="ECO:0007669"/>
    <property type="project" value="UniProtKB-SubCell"/>
</dbReference>
<evidence type="ECO:0000313" key="10">
    <source>
        <dbReference type="Proteomes" id="UP000640489"/>
    </source>
</evidence>
<evidence type="ECO:0000259" key="7">
    <source>
        <dbReference type="SMART" id="SM00062"/>
    </source>
</evidence>
<name>A0A930VL62_9ACTN</name>
<dbReference type="InterPro" id="IPR001320">
    <property type="entry name" value="Iontro_rcpt_C"/>
</dbReference>
<dbReference type="SMART" id="SM00062">
    <property type="entry name" value="PBPb"/>
    <property type="match status" value="1"/>
</dbReference>
<feature type="region of interest" description="Disordered" evidence="5">
    <location>
        <begin position="24"/>
        <end position="46"/>
    </location>
</feature>
<feature type="chain" id="PRO_5039521566" evidence="6">
    <location>
        <begin position="23"/>
        <end position="308"/>
    </location>
</feature>
<organism evidence="9 10">
    <name type="scientific">Nocardioides islandensis</name>
    <dbReference type="NCBI Taxonomy" id="433663"/>
    <lineage>
        <taxon>Bacteria</taxon>
        <taxon>Bacillati</taxon>
        <taxon>Actinomycetota</taxon>
        <taxon>Actinomycetes</taxon>
        <taxon>Propionibacteriales</taxon>
        <taxon>Nocardioidaceae</taxon>
        <taxon>Nocardioides</taxon>
    </lineage>
</organism>
<dbReference type="Gene3D" id="3.40.190.10">
    <property type="entry name" value="Periplasmic binding protein-like II"/>
    <property type="match status" value="2"/>
</dbReference>
<proteinExistence type="inferred from homology"/>
<keyword evidence="10" id="KW-1185">Reference proteome</keyword>
<dbReference type="GO" id="GO:0015276">
    <property type="term" value="F:ligand-gated monoatomic ion channel activity"/>
    <property type="evidence" value="ECO:0007669"/>
    <property type="project" value="InterPro"/>
</dbReference>
<evidence type="ECO:0000259" key="8">
    <source>
        <dbReference type="SMART" id="SM00079"/>
    </source>
</evidence>
<dbReference type="Proteomes" id="UP000640489">
    <property type="component" value="Unassembled WGS sequence"/>
</dbReference>
<dbReference type="InterPro" id="IPR018313">
    <property type="entry name" value="SBP_3_CS"/>
</dbReference>
<protein>
    <submittedName>
        <fullName evidence="9">Transporter substrate-binding domain-containing protein</fullName>
    </submittedName>
</protein>